<sequence>MIEKGVKIFKFFAAASLENSIWAGIINRAIRTQRIVPCSGLSSASEAVREKGEF</sequence>
<comment type="caution">
    <text evidence="1">The sequence shown here is derived from an EMBL/GenBank/DDBJ whole genome shotgun (WGS) entry which is preliminary data.</text>
</comment>
<protein>
    <submittedName>
        <fullName evidence="1">Uncharacterized protein</fullName>
    </submittedName>
</protein>
<accession>X1QGF2</accession>
<gene>
    <name evidence="1" type="ORF">S06H3_54833</name>
</gene>
<reference evidence="1" key="1">
    <citation type="journal article" date="2014" name="Front. Microbiol.">
        <title>High frequency of phylogenetically diverse reductive dehalogenase-homologous genes in deep subseafloor sedimentary metagenomes.</title>
        <authorList>
            <person name="Kawai M."/>
            <person name="Futagami T."/>
            <person name="Toyoda A."/>
            <person name="Takaki Y."/>
            <person name="Nishi S."/>
            <person name="Hori S."/>
            <person name="Arai W."/>
            <person name="Tsubouchi T."/>
            <person name="Morono Y."/>
            <person name="Uchiyama I."/>
            <person name="Ito T."/>
            <person name="Fujiyama A."/>
            <person name="Inagaki F."/>
            <person name="Takami H."/>
        </authorList>
    </citation>
    <scope>NUCLEOTIDE SEQUENCE</scope>
    <source>
        <strain evidence="1">Expedition CK06-06</strain>
    </source>
</reference>
<evidence type="ECO:0000313" key="1">
    <source>
        <dbReference type="EMBL" id="GAI53896.1"/>
    </source>
</evidence>
<dbReference type="EMBL" id="BARV01035109">
    <property type="protein sequence ID" value="GAI53896.1"/>
    <property type="molecule type" value="Genomic_DNA"/>
</dbReference>
<name>X1QGF2_9ZZZZ</name>
<dbReference type="AlphaFoldDB" id="X1QGF2"/>
<feature type="non-terminal residue" evidence="1">
    <location>
        <position position="54"/>
    </location>
</feature>
<proteinExistence type="predicted"/>
<organism evidence="1">
    <name type="scientific">marine sediment metagenome</name>
    <dbReference type="NCBI Taxonomy" id="412755"/>
    <lineage>
        <taxon>unclassified sequences</taxon>
        <taxon>metagenomes</taxon>
        <taxon>ecological metagenomes</taxon>
    </lineage>
</organism>